<protein>
    <recommendedName>
        <fullName evidence="3">Transposase</fullName>
    </recommendedName>
</protein>
<reference evidence="1 2" key="1">
    <citation type="submission" date="2024-05" db="EMBL/GenBank/DDBJ databases">
        <title>Genetic variation in Jamaican populations of the coffee berry borer (Hypothenemus hampei).</title>
        <authorList>
            <person name="Errbii M."/>
            <person name="Myrie A."/>
        </authorList>
    </citation>
    <scope>NUCLEOTIDE SEQUENCE [LARGE SCALE GENOMIC DNA]</scope>
    <source>
        <strain evidence="1">JA-Hopewell-2020-01-JO</strain>
        <tissue evidence="1">Whole body</tissue>
    </source>
</reference>
<dbReference type="AlphaFoldDB" id="A0ABD1E4P8"/>
<evidence type="ECO:0000313" key="1">
    <source>
        <dbReference type="EMBL" id="KAL1489530.1"/>
    </source>
</evidence>
<name>A0ABD1E4P8_HYPHA</name>
<sequence>MNPGQSTNSGSRKHLPTVKRKLCNPGHLTVIEKQTLINMYKKILTDNSKSKTVNVVSEIASVVGVAKSTVYRIIKEYKCTKMVSPSEHKGGRPALVKNLDESTKTIIRQIVNSFFSRNEIPTLDKVLSEVNSRPDLPQMSRSSLYKFMKQINFH</sequence>
<dbReference type="EMBL" id="JBDJPC010000011">
    <property type="protein sequence ID" value="KAL1489530.1"/>
    <property type="molecule type" value="Genomic_DNA"/>
</dbReference>
<gene>
    <name evidence="1" type="ORF">ABEB36_013486</name>
</gene>
<organism evidence="1 2">
    <name type="scientific">Hypothenemus hampei</name>
    <name type="common">Coffee berry borer</name>
    <dbReference type="NCBI Taxonomy" id="57062"/>
    <lineage>
        <taxon>Eukaryota</taxon>
        <taxon>Metazoa</taxon>
        <taxon>Ecdysozoa</taxon>
        <taxon>Arthropoda</taxon>
        <taxon>Hexapoda</taxon>
        <taxon>Insecta</taxon>
        <taxon>Pterygota</taxon>
        <taxon>Neoptera</taxon>
        <taxon>Endopterygota</taxon>
        <taxon>Coleoptera</taxon>
        <taxon>Polyphaga</taxon>
        <taxon>Cucujiformia</taxon>
        <taxon>Curculionidae</taxon>
        <taxon>Scolytinae</taxon>
        <taxon>Hypothenemus</taxon>
    </lineage>
</organism>
<proteinExistence type="predicted"/>
<keyword evidence="2" id="KW-1185">Reference proteome</keyword>
<dbReference type="Proteomes" id="UP001566132">
    <property type="component" value="Unassembled WGS sequence"/>
</dbReference>
<comment type="caution">
    <text evidence="1">The sequence shown here is derived from an EMBL/GenBank/DDBJ whole genome shotgun (WGS) entry which is preliminary data.</text>
</comment>
<accession>A0ABD1E4P8</accession>
<evidence type="ECO:0000313" key="2">
    <source>
        <dbReference type="Proteomes" id="UP001566132"/>
    </source>
</evidence>
<evidence type="ECO:0008006" key="3">
    <source>
        <dbReference type="Google" id="ProtNLM"/>
    </source>
</evidence>